<sequence>MTKCLRCKYTRDFSSSSYGLTDMQVRSGCWGGTSLKLQREGFRLSSGLPRRPEDYQNSESRICLDPREPLSRWSRPVHCQSYVFPQDVPVKPTKNLEKRVFLNEKDLQNLIGS</sequence>
<gene>
    <name evidence="1" type="ORF">AVEN_89550_1</name>
</gene>
<accession>A0A4Y2AVZ8</accession>
<proteinExistence type="predicted"/>
<comment type="caution">
    <text evidence="1">The sequence shown here is derived from an EMBL/GenBank/DDBJ whole genome shotgun (WGS) entry which is preliminary data.</text>
</comment>
<reference evidence="1 2" key="1">
    <citation type="journal article" date="2019" name="Sci. Rep.">
        <title>Orb-weaving spider Araneus ventricosus genome elucidates the spidroin gene catalogue.</title>
        <authorList>
            <person name="Kono N."/>
            <person name="Nakamura H."/>
            <person name="Ohtoshi R."/>
            <person name="Moran D.A.P."/>
            <person name="Shinohara A."/>
            <person name="Yoshida Y."/>
            <person name="Fujiwara M."/>
            <person name="Mori M."/>
            <person name="Tomita M."/>
            <person name="Arakawa K."/>
        </authorList>
    </citation>
    <scope>NUCLEOTIDE SEQUENCE [LARGE SCALE GENOMIC DNA]</scope>
</reference>
<evidence type="ECO:0000313" key="2">
    <source>
        <dbReference type="Proteomes" id="UP000499080"/>
    </source>
</evidence>
<evidence type="ECO:0000313" key="1">
    <source>
        <dbReference type="EMBL" id="GBL83439.1"/>
    </source>
</evidence>
<name>A0A4Y2AVZ8_ARAVE</name>
<dbReference type="Proteomes" id="UP000499080">
    <property type="component" value="Unassembled WGS sequence"/>
</dbReference>
<dbReference type="EMBL" id="BGPR01081553">
    <property type="protein sequence ID" value="GBL83439.1"/>
    <property type="molecule type" value="Genomic_DNA"/>
</dbReference>
<dbReference type="AlphaFoldDB" id="A0A4Y2AVZ8"/>
<organism evidence="1 2">
    <name type="scientific">Araneus ventricosus</name>
    <name type="common">Orbweaver spider</name>
    <name type="synonym">Epeira ventricosa</name>
    <dbReference type="NCBI Taxonomy" id="182803"/>
    <lineage>
        <taxon>Eukaryota</taxon>
        <taxon>Metazoa</taxon>
        <taxon>Ecdysozoa</taxon>
        <taxon>Arthropoda</taxon>
        <taxon>Chelicerata</taxon>
        <taxon>Arachnida</taxon>
        <taxon>Araneae</taxon>
        <taxon>Araneomorphae</taxon>
        <taxon>Entelegynae</taxon>
        <taxon>Araneoidea</taxon>
        <taxon>Araneidae</taxon>
        <taxon>Araneus</taxon>
    </lineage>
</organism>
<protein>
    <submittedName>
        <fullName evidence="1">Uncharacterized protein</fullName>
    </submittedName>
</protein>
<keyword evidence="2" id="KW-1185">Reference proteome</keyword>